<feature type="binding site" evidence="3">
    <location>
        <begin position="95"/>
        <end position="98"/>
    </location>
    <ligand>
        <name>substrate</name>
    </ligand>
</feature>
<feature type="binding site" evidence="3">
    <location>
        <begin position="30"/>
        <end position="33"/>
    </location>
    <ligand>
        <name>substrate</name>
    </ligand>
</feature>
<dbReference type="Proteomes" id="UP000279089">
    <property type="component" value="Unassembled WGS sequence"/>
</dbReference>
<organism evidence="4 5">
    <name type="scientific">Chitinophaga barathri</name>
    <dbReference type="NCBI Taxonomy" id="1647451"/>
    <lineage>
        <taxon>Bacteria</taxon>
        <taxon>Pseudomonadati</taxon>
        <taxon>Bacteroidota</taxon>
        <taxon>Chitinophagia</taxon>
        <taxon>Chitinophagales</taxon>
        <taxon>Chitinophagaceae</taxon>
        <taxon>Chitinophaga</taxon>
    </lineage>
</organism>
<comment type="caution">
    <text evidence="4">The sequence shown here is derived from an EMBL/GenBank/DDBJ whole genome shotgun (WGS) entry which is preliminary data.</text>
</comment>
<dbReference type="GO" id="GO:0006014">
    <property type="term" value="P:D-ribose metabolic process"/>
    <property type="evidence" value="ECO:0007669"/>
    <property type="project" value="TreeGrafter"/>
</dbReference>
<comment type="function">
    <text evidence="3">Catalyzes the reversible conversion of ribose-5-phosphate to ribulose 5-phosphate.</text>
</comment>
<dbReference type="UniPathway" id="UPA00115">
    <property type="reaction ID" value="UER00412"/>
</dbReference>
<keyword evidence="2 3" id="KW-0413">Isomerase</keyword>
<gene>
    <name evidence="3 4" type="primary">rpiA</name>
    <name evidence="4" type="ORF">EG028_17330</name>
</gene>
<comment type="catalytic activity">
    <reaction evidence="1 3">
        <text>aldehydo-D-ribose 5-phosphate = D-ribulose 5-phosphate</text>
        <dbReference type="Rhea" id="RHEA:14657"/>
        <dbReference type="ChEBI" id="CHEBI:58121"/>
        <dbReference type="ChEBI" id="CHEBI:58273"/>
        <dbReference type="EC" id="5.3.1.6"/>
    </reaction>
</comment>
<evidence type="ECO:0000256" key="3">
    <source>
        <dbReference type="HAMAP-Rule" id="MF_00170"/>
    </source>
</evidence>
<name>A0A3N4MJY0_9BACT</name>
<dbReference type="EC" id="5.3.1.6" evidence="3"/>
<dbReference type="SUPFAM" id="SSF75445">
    <property type="entry name" value="D-ribose-5-phosphate isomerase (RpiA), lid domain"/>
    <property type="match status" value="1"/>
</dbReference>
<evidence type="ECO:0000256" key="1">
    <source>
        <dbReference type="ARBA" id="ARBA00001713"/>
    </source>
</evidence>
<dbReference type="SMART" id="SM01134">
    <property type="entry name" value="DeoRC"/>
    <property type="match status" value="1"/>
</dbReference>
<dbReference type="FunFam" id="3.40.50.1360:FF:000001">
    <property type="entry name" value="Ribose-5-phosphate isomerase A"/>
    <property type="match status" value="1"/>
</dbReference>
<dbReference type="Gene3D" id="3.40.50.1360">
    <property type="match status" value="1"/>
</dbReference>
<dbReference type="Pfam" id="PF06026">
    <property type="entry name" value="Rib_5-P_isom_A"/>
    <property type="match status" value="1"/>
</dbReference>
<sequence>MTAQKDKEKQAAAKVAAGMIKDGQVVGLGTGSTAEFVIREIALRGLRITGVPTSVRTARLAVTLGIPLADINSVEAIDITIDGADEFTPELYLLKGGGGAFLREKIVAERTLREIIIADSSKLVAQLGAFRLPIEVIPFAQRYVEQQLEKLGASCLLREGFVTDEGNRVLDADFGLIGDPAALALELNNITGLVAHGLFINLADTVIMGKGAEIVRFNRHGS</sequence>
<dbReference type="GO" id="GO:0009052">
    <property type="term" value="P:pentose-phosphate shunt, non-oxidative branch"/>
    <property type="evidence" value="ECO:0007669"/>
    <property type="project" value="UniProtKB-UniRule"/>
</dbReference>
<dbReference type="PANTHER" id="PTHR11934:SF0">
    <property type="entry name" value="RIBOSE-5-PHOSPHATE ISOMERASE"/>
    <property type="match status" value="1"/>
</dbReference>
<evidence type="ECO:0000313" key="4">
    <source>
        <dbReference type="EMBL" id="RPD39889.1"/>
    </source>
</evidence>
<comment type="similarity">
    <text evidence="3">Belongs to the ribose 5-phosphate isomerase family.</text>
</comment>
<comment type="subunit">
    <text evidence="3">Homodimer.</text>
</comment>
<feature type="binding site" evidence="3">
    <location>
        <begin position="82"/>
        <end position="85"/>
    </location>
    <ligand>
        <name>substrate</name>
    </ligand>
</feature>
<dbReference type="AlphaFoldDB" id="A0A3N4MJY0"/>
<dbReference type="Gene3D" id="3.30.70.260">
    <property type="match status" value="1"/>
</dbReference>
<dbReference type="InterPro" id="IPR037171">
    <property type="entry name" value="NagB/RpiA_transferase-like"/>
</dbReference>
<dbReference type="InterPro" id="IPR020672">
    <property type="entry name" value="Ribose5P_isomerase_typA_subgr"/>
</dbReference>
<keyword evidence="5" id="KW-1185">Reference proteome</keyword>
<dbReference type="CDD" id="cd01398">
    <property type="entry name" value="RPI_A"/>
    <property type="match status" value="1"/>
</dbReference>
<dbReference type="NCBIfam" id="NF001924">
    <property type="entry name" value="PRK00702.1"/>
    <property type="match status" value="1"/>
</dbReference>
<proteinExistence type="inferred from homology"/>
<dbReference type="GO" id="GO:0005829">
    <property type="term" value="C:cytosol"/>
    <property type="evidence" value="ECO:0007669"/>
    <property type="project" value="TreeGrafter"/>
</dbReference>
<dbReference type="OrthoDB" id="5870696at2"/>
<dbReference type="EMBL" id="RMBX01000009">
    <property type="protein sequence ID" value="RPD39889.1"/>
    <property type="molecule type" value="Genomic_DNA"/>
</dbReference>
<accession>A0A3N4MJY0</accession>
<feature type="binding site" evidence="3">
    <location>
        <position position="122"/>
    </location>
    <ligand>
        <name>substrate</name>
    </ligand>
</feature>
<dbReference type="PANTHER" id="PTHR11934">
    <property type="entry name" value="RIBOSE-5-PHOSPHATE ISOMERASE"/>
    <property type="match status" value="1"/>
</dbReference>
<reference evidence="5" key="1">
    <citation type="submission" date="2018-11" db="EMBL/GenBank/DDBJ databases">
        <title>Chitinophaga lutea sp.nov., isolate from arsenic contaminated soil.</title>
        <authorList>
            <person name="Zong Y."/>
        </authorList>
    </citation>
    <scope>NUCLEOTIDE SEQUENCE [LARGE SCALE GENOMIC DNA]</scope>
    <source>
        <strain evidence="5">YLT18</strain>
    </source>
</reference>
<evidence type="ECO:0000313" key="5">
    <source>
        <dbReference type="Proteomes" id="UP000279089"/>
    </source>
</evidence>
<comment type="pathway">
    <text evidence="3">Carbohydrate degradation; pentose phosphate pathway; D-ribose 5-phosphate from D-ribulose 5-phosphate (non-oxidative stage): step 1/1.</text>
</comment>
<dbReference type="RefSeq" id="WP_120517823.1">
    <property type="nucleotide sequence ID" value="NZ_QXZY01000010.1"/>
</dbReference>
<dbReference type="InterPro" id="IPR004788">
    <property type="entry name" value="Ribose5P_isomerase_type_A"/>
</dbReference>
<evidence type="ECO:0000256" key="2">
    <source>
        <dbReference type="ARBA" id="ARBA00023235"/>
    </source>
</evidence>
<dbReference type="NCBIfam" id="TIGR00021">
    <property type="entry name" value="rpiA"/>
    <property type="match status" value="1"/>
</dbReference>
<dbReference type="GO" id="GO:0004751">
    <property type="term" value="F:ribose-5-phosphate isomerase activity"/>
    <property type="evidence" value="ECO:0007669"/>
    <property type="project" value="UniProtKB-UniRule"/>
</dbReference>
<feature type="active site" description="Proton acceptor" evidence="3">
    <location>
        <position position="104"/>
    </location>
</feature>
<dbReference type="HAMAP" id="MF_00170">
    <property type="entry name" value="Rib_5P_isom_A"/>
    <property type="match status" value="1"/>
</dbReference>
<protein>
    <recommendedName>
        <fullName evidence="3">Ribose-5-phosphate isomerase A</fullName>
        <ecNumber evidence="3">5.3.1.6</ecNumber>
    </recommendedName>
    <alternativeName>
        <fullName evidence="3">Phosphoriboisomerase A</fullName>
        <shortName evidence="3">PRI</shortName>
    </alternativeName>
</protein>
<dbReference type="SUPFAM" id="SSF100950">
    <property type="entry name" value="NagB/RpiA/CoA transferase-like"/>
    <property type="match status" value="1"/>
</dbReference>